<evidence type="ECO:0000256" key="1">
    <source>
        <dbReference type="SAM" id="Coils"/>
    </source>
</evidence>
<dbReference type="InterPro" id="IPR027417">
    <property type="entry name" value="P-loop_NTPase"/>
</dbReference>
<proteinExistence type="predicted"/>
<dbReference type="PANTHER" id="PTHR32114:SF2">
    <property type="entry name" value="ABC TRANSPORTER ABCH.3"/>
    <property type="match status" value="1"/>
</dbReference>
<dbReference type="Pfam" id="PF13476">
    <property type="entry name" value="AAA_23"/>
    <property type="match status" value="1"/>
</dbReference>
<evidence type="ECO:0000256" key="2">
    <source>
        <dbReference type="SAM" id="MobiDB-lite"/>
    </source>
</evidence>
<dbReference type="Proteomes" id="UP000584642">
    <property type="component" value="Unassembled WGS sequence"/>
</dbReference>
<comment type="caution">
    <text evidence="4">The sequence shown here is derived from an EMBL/GenBank/DDBJ whole genome shotgun (WGS) entry which is preliminary data.</text>
</comment>
<evidence type="ECO:0000313" key="5">
    <source>
        <dbReference type="Proteomes" id="UP000584642"/>
    </source>
</evidence>
<dbReference type="SUPFAM" id="SSF52540">
    <property type="entry name" value="P-loop containing nucleoside triphosphate hydrolases"/>
    <property type="match status" value="1"/>
</dbReference>
<feature type="region of interest" description="Disordered" evidence="2">
    <location>
        <begin position="155"/>
        <end position="186"/>
    </location>
</feature>
<feature type="domain" description="Rad50/SbcC-type AAA" evidence="3">
    <location>
        <begin position="100"/>
        <end position="162"/>
    </location>
</feature>
<dbReference type="EMBL" id="JABFDB010000055">
    <property type="protein sequence ID" value="NYZ25091.1"/>
    <property type="molecule type" value="Genomic_DNA"/>
</dbReference>
<feature type="coiled-coil region" evidence="1">
    <location>
        <begin position="297"/>
        <end position="325"/>
    </location>
</feature>
<dbReference type="Gene3D" id="3.40.50.300">
    <property type="entry name" value="P-loop containing nucleotide triphosphate hydrolases"/>
    <property type="match status" value="2"/>
</dbReference>
<reference evidence="4 5" key="1">
    <citation type="submission" date="2020-05" db="EMBL/GenBank/DDBJ databases">
        <title>Azospirillum oleiclasticum sp. nov, a nitrogen-fixing and heavy crude oil-emulsifying bacterium isolated from the crude oil of Yumen Oilfield.</title>
        <authorList>
            <person name="Wu D."/>
            <person name="Cai M."/>
            <person name="Zhang X."/>
        </authorList>
    </citation>
    <scope>NUCLEOTIDE SEQUENCE [LARGE SCALE GENOMIC DNA]</scope>
    <source>
        <strain evidence="4 5">ROY-1-1-2</strain>
    </source>
</reference>
<dbReference type="InterPro" id="IPR038729">
    <property type="entry name" value="Rad50/SbcC_AAA"/>
</dbReference>
<feature type="compositionally biased region" description="Acidic residues" evidence="2">
    <location>
        <begin position="174"/>
        <end position="185"/>
    </location>
</feature>
<gene>
    <name evidence="4" type="ORF">HND93_35770</name>
</gene>
<keyword evidence="1" id="KW-0175">Coiled coil</keyword>
<dbReference type="PANTHER" id="PTHR32114">
    <property type="entry name" value="ABC TRANSPORTER ABCH.3"/>
    <property type="match status" value="1"/>
</dbReference>
<keyword evidence="5" id="KW-1185">Reference proteome</keyword>
<evidence type="ECO:0000259" key="3">
    <source>
        <dbReference type="Pfam" id="PF13476"/>
    </source>
</evidence>
<organism evidence="4 5">
    <name type="scientific">Azospirillum oleiclasticum</name>
    <dbReference type="NCBI Taxonomy" id="2735135"/>
    <lineage>
        <taxon>Bacteria</taxon>
        <taxon>Pseudomonadati</taxon>
        <taxon>Pseudomonadota</taxon>
        <taxon>Alphaproteobacteria</taxon>
        <taxon>Rhodospirillales</taxon>
        <taxon>Azospirillaceae</taxon>
        <taxon>Azospirillum</taxon>
    </lineage>
</organism>
<name>A0ABX2TL47_9PROT</name>
<protein>
    <submittedName>
        <fullName evidence="4">AAA family ATPase</fullName>
    </submittedName>
</protein>
<feature type="region of interest" description="Disordered" evidence="2">
    <location>
        <begin position="1024"/>
        <end position="1082"/>
    </location>
</feature>
<feature type="compositionally biased region" description="Basic and acidic residues" evidence="2">
    <location>
        <begin position="1024"/>
        <end position="1034"/>
    </location>
</feature>
<evidence type="ECO:0000313" key="4">
    <source>
        <dbReference type="EMBL" id="NYZ25091.1"/>
    </source>
</evidence>
<sequence>MLEELSVRSLHLHTLATLLTDLVSGRAVGLDETGTRSFALETVEARSLLEWYRTNERVWSQPVAQAHLPALIAASRIAPPVLAPISMATTTLHAYVPQRVRIHRFGGVQEYDSADDLLIQFDRPVLLLEGQNGSGKTSILNAMVWCLTGKLHRAQRPPVGGTDPVSLRTADTASDPDDEGEEEEAGIVSTAVCPVPPRAVLEKLDGNTLTQDTWVEITFADAVARREVTVRRAMTQKRTGRPTEVVTGRDELRLDPVAFEVGTVMPGLLPHIQIGTESGLGKAIAELTGLAPLRGMVRHARRAKKRIEEELIAALEEAKEAADSRFLDSRTLLAKLIGDHPAIAPAAPLTVLASSAEADRELDDLTHHFQRLQSDAFADARTVLGAGFDPVDSRMRQELESAVGPALAALELPAIARLTSASRLGQLGKLPPEQIAQAEAKTNALRGEAVALLDLAASPALEGRMRLYVRVANWLRENGHAAVPDACPVCLTPFEEVPDPATGRPAHQHLTEALLEGRDFLEKTLAAWAEGAEGALARDLPAVLADAVRDPLPDRPADLLRAALAEELFDASCFTGVLAPLRGHAEALCSTPLAALPGWTEPPTDTCLSGAPALSAIDTALRRLDRAIAFARWRKAAASECATAFRAIVGEATEPRAAAPIHEQPLRRQIQALQDIVRAATPLATALGHVAAMRRELFARRQKVAEAERARKTAGHLEELFPIGDLVQEQLEALRRRLDDRTREWLKRLYQSATAGTAPTPHRADVDAAGKLALLVERGGTLVAAEHVGNASFLRAYLMAFLMAFWHHVLETRGGLTLLVFDDPQELMDPNNRHRLATTMGKLADAGASLLLATHDSRFALEMCAEMRRRRIMRHLSVHGRNATRHCAMLAPSVEALEEKRRAFRDGPQDDHQAARDYANEFRIFAEARLSDLFDRPAHSQPRKPTLEVLIGELSRLADAPGLSGPAFEALRAEPALRPDSGFRALLNRVHHGDAHTVTWNDVDEHRDLFDRMRRLVIDAHEEHRRWQKRDEAPRATAPAVSLDPMRAPSFGTLHADQRLAAFSGNEGAGGGDGPGEAFSDR</sequence>
<accession>A0ABX2TL47</accession>